<proteinExistence type="inferred from homology"/>
<sequence>MDRDRFTAMHEEMEKDCSDAQLQESITLFQQAAMARSMNKREAVEEGGGEVAKPTPARTEPPPGQASPPPGQVNPPFMTTADRKMSMAGSANQDQEKHNLARLLAGSALKALGWEGWNIENVKELVDLFDGVIANSGGDVDDAVSKWYKASVPTQGMTEKAMEGQRQFLIEIAKRSRTAKKMARIGVALKIALTLGLGYADIVTDLLVAKSYYEAGESGTAQATAGFAILAIVLQAGMTFFQYAKKPWKEQGGRTLAALLGLGPLIEGLSIWTGKEDSDLLFSGPEMYAGMKGAEIAFESIPESIIQLRGLFKAKAGDIQTIQIIGVISSIVSGAFIMT</sequence>
<evidence type="ECO:0000256" key="6">
    <source>
        <dbReference type="SAM" id="MobiDB-lite"/>
    </source>
</evidence>
<evidence type="ECO:0000313" key="8">
    <source>
        <dbReference type="EMBL" id="GMH68647.1"/>
    </source>
</evidence>
<gene>
    <name evidence="8" type="ORF">TrST_g4384</name>
</gene>
<organism evidence="8 9">
    <name type="scientific">Triparma strigata</name>
    <dbReference type="NCBI Taxonomy" id="1606541"/>
    <lineage>
        <taxon>Eukaryota</taxon>
        <taxon>Sar</taxon>
        <taxon>Stramenopiles</taxon>
        <taxon>Ochrophyta</taxon>
        <taxon>Bolidophyceae</taxon>
        <taxon>Parmales</taxon>
        <taxon>Triparmaceae</taxon>
        <taxon>Triparma</taxon>
    </lineage>
</organism>
<dbReference type="Pfam" id="PF09815">
    <property type="entry name" value="XK-related"/>
    <property type="match status" value="1"/>
</dbReference>
<dbReference type="AlphaFoldDB" id="A0A9W7AFW1"/>
<evidence type="ECO:0000256" key="2">
    <source>
        <dbReference type="ARBA" id="ARBA00008789"/>
    </source>
</evidence>
<comment type="similarity">
    <text evidence="2">Belongs to the XK family.</text>
</comment>
<feature type="transmembrane region" description="Helical" evidence="7">
    <location>
        <begin position="182"/>
        <end position="200"/>
    </location>
</feature>
<keyword evidence="3 7" id="KW-0812">Transmembrane</keyword>
<name>A0A9W7AFW1_9STRA</name>
<feature type="compositionally biased region" description="Pro residues" evidence="6">
    <location>
        <begin position="59"/>
        <end position="73"/>
    </location>
</feature>
<dbReference type="GO" id="GO:0005886">
    <property type="term" value="C:plasma membrane"/>
    <property type="evidence" value="ECO:0007669"/>
    <property type="project" value="UniProtKB-ARBA"/>
</dbReference>
<keyword evidence="5 7" id="KW-0472">Membrane</keyword>
<feature type="transmembrane region" description="Helical" evidence="7">
    <location>
        <begin position="319"/>
        <end position="338"/>
    </location>
</feature>
<evidence type="ECO:0000256" key="1">
    <source>
        <dbReference type="ARBA" id="ARBA00004141"/>
    </source>
</evidence>
<comment type="subcellular location">
    <subcellularLocation>
        <location evidence="1">Membrane</location>
        <topology evidence="1">Multi-pass membrane protein</topology>
    </subcellularLocation>
</comment>
<dbReference type="OrthoDB" id="204107at2759"/>
<reference evidence="9" key="1">
    <citation type="journal article" date="2023" name="Commun. Biol.">
        <title>Genome analysis of Parmales, the sister group of diatoms, reveals the evolutionary specialization of diatoms from phago-mixotrophs to photoautotrophs.</title>
        <authorList>
            <person name="Ban H."/>
            <person name="Sato S."/>
            <person name="Yoshikawa S."/>
            <person name="Yamada K."/>
            <person name="Nakamura Y."/>
            <person name="Ichinomiya M."/>
            <person name="Sato N."/>
            <person name="Blanc-Mathieu R."/>
            <person name="Endo H."/>
            <person name="Kuwata A."/>
            <person name="Ogata H."/>
        </authorList>
    </citation>
    <scope>NUCLEOTIDE SEQUENCE [LARGE SCALE GENOMIC DNA]</scope>
    <source>
        <strain evidence="9">NIES 3701</strain>
    </source>
</reference>
<feature type="non-terminal residue" evidence="8">
    <location>
        <position position="339"/>
    </location>
</feature>
<evidence type="ECO:0000256" key="5">
    <source>
        <dbReference type="ARBA" id="ARBA00023136"/>
    </source>
</evidence>
<dbReference type="InterPro" id="IPR018629">
    <property type="entry name" value="XK-rel"/>
</dbReference>
<dbReference type="Proteomes" id="UP001165085">
    <property type="component" value="Unassembled WGS sequence"/>
</dbReference>
<evidence type="ECO:0000313" key="9">
    <source>
        <dbReference type="Proteomes" id="UP001165085"/>
    </source>
</evidence>
<evidence type="ECO:0000256" key="4">
    <source>
        <dbReference type="ARBA" id="ARBA00022989"/>
    </source>
</evidence>
<feature type="transmembrane region" description="Helical" evidence="7">
    <location>
        <begin position="256"/>
        <end position="274"/>
    </location>
</feature>
<comment type="caution">
    <text evidence="8">The sequence shown here is derived from an EMBL/GenBank/DDBJ whole genome shotgun (WGS) entry which is preliminary data.</text>
</comment>
<protein>
    <submittedName>
        <fullName evidence="8">Uncharacterized protein</fullName>
    </submittedName>
</protein>
<dbReference type="EMBL" id="BRXY01000127">
    <property type="protein sequence ID" value="GMH68647.1"/>
    <property type="molecule type" value="Genomic_DNA"/>
</dbReference>
<evidence type="ECO:0000256" key="7">
    <source>
        <dbReference type="SAM" id="Phobius"/>
    </source>
</evidence>
<keyword evidence="4 7" id="KW-1133">Transmembrane helix</keyword>
<evidence type="ECO:0000256" key="3">
    <source>
        <dbReference type="ARBA" id="ARBA00022692"/>
    </source>
</evidence>
<feature type="transmembrane region" description="Helical" evidence="7">
    <location>
        <begin position="220"/>
        <end position="244"/>
    </location>
</feature>
<keyword evidence="9" id="KW-1185">Reference proteome</keyword>
<feature type="region of interest" description="Disordered" evidence="6">
    <location>
        <begin position="33"/>
        <end position="79"/>
    </location>
</feature>
<accession>A0A9W7AFW1</accession>